<dbReference type="AlphaFoldDB" id="A0A9Q0DKW4"/>
<evidence type="ECO:0000313" key="2">
    <source>
        <dbReference type="Proteomes" id="UP001148018"/>
    </source>
</evidence>
<accession>A0A9Q0DKW4</accession>
<organism evidence="1 2">
    <name type="scientific">Muraenolepis orangiensis</name>
    <name type="common">Patagonian moray cod</name>
    <dbReference type="NCBI Taxonomy" id="630683"/>
    <lineage>
        <taxon>Eukaryota</taxon>
        <taxon>Metazoa</taxon>
        <taxon>Chordata</taxon>
        <taxon>Craniata</taxon>
        <taxon>Vertebrata</taxon>
        <taxon>Euteleostomi</taxon>
        <taxon>Actinopterygii</taxon>
        <taxon>Neopterygii</taxon>
        <taxon>Teleostei</taxon>
        <taxon>Neoteleostei</taxon>
        <taxon>Acanthomorphata</taxon>
        <taxon>Zeiogadaria</taxon>
        <taxon>Gadariae</taxon>
        <taxon>Gadiformes</taxon>
        <taxon>Muraenolepidoidei</taxon>
        <taxon>Muraenolepididae</taxon>
        <taxon>Muraenolepis</taxon>
    </lineage>
</organism>
<reference evidence="1" key="1">
    <citation type="submission" date="2022-07" db="EMBL/GenBank/DDBJ databases">
        <title>Chromosome-level genome of Muraenolepis orangiensis.</title>
        <authorList>
            <person name="Kim J."/>
        </authorList>
    </citation>
    <scope>NUCLEOTIDE SEQUENCE</scope>
    <source>
        <strain evidence="1">KU_S4_2022</strain>
        <tissue evidence="1">Muscle</tissue>
    </source>
</reference>
<proteinExistence type="predicted"/>
<comment type="caution">
    <text evidence="1">The sequence shown here is derived from an EMBL/GenBank/DDBJ whole genome shotgun (WGS) entry which is preliminary data.</text>
</comment>
<keyword evidence="2" id="KW-1185">Reference proteome</keyword>
<name>A0A9Q0DKW4_9TELE</name>
<gene>
    <name evidence="1" type="ORF">NHX12_009101</name>
</gene>
<dbReference type="Proteomes" id="UP001148018">
    <property type="component" value="Unassembled WGS sequence"/>
</dbReference>
<dbReference type="EMBL" id="JANIIK010000114">
    <property type="protein sequence ID" value="KAJ3591154.1"/>
    <property type="molecule type" value="Genomic_DNA"/>
</dbReference>
<evidence type="ECO:0000313" key="1">
    <source>
        <dbReference type="EMBL" id="KAJ3591154.1"/>
    </source>
</evidence>
<protein>
    <submittedName>
        <fullName evidence="1">Uncharacterized protein</fullName>
    </submittedName>
</protein>
<sequence>MAGVQPRPPPEIQMSPDMSHVLPATLFTHCRLTLSGVVSYPLIVPISGKCVGSPYEAHIPTGLRIQTLNLQPPFGHVATIFR</sequence>